<dbReference type="InterPro" id="IPR000210">
    <property type="entry name" value="BTB/POZ_dom"/>
</dbReference>
<dbReference type="SUPFAM" id="SSF54695">
    <property type="entry name" value="POZ domain"/>
    <property type="match status" value="1"/>
</dbReference>
<protein>
    <recommendedName>
        <fullName evidence="1">BTB domain-containing protein</fullName>
    </recommendedName>
</protein>
<sequence>MADISLPVHESFDASDSDITIQSSDNVLFKLHIKYLVATSGIFLGSEIETRGEVVHLEEQANVLEIVFQFIYPRVHPVLEGMEFELIKAIAEAVEKYQIFSAMFVCQTRLRETIPLHAIDVLLHGLMHDYDSLINESALRLVRSDVIQVAERLPNHYIVPWLKYHRTAKNHYSTECWKRSITKSDMTAAEIKEIPYAIYAVIR</sequence>
<evidence type="ECO:0000313" key="2">
    <source>
        <dbReference type="EMBL" id="KAF8875337.1"/>
    </source>
</evidence>
<dbReference type="OrthoDB" id="3184970at2759"/>
<reference evidence="2" key="1">
    <citation type="submission" date="2020-11" db="EMBL/GenBank/DDBJ databases">
        <authorList>
            <consortium name="DOE Joint Genome Institute"/>
            <person name="Ahrendt S."/>
            <person name="Riley R."/>
            <person name="Andreopoulos W."/>
            <person name="LaButti K."/>
            <person name="Pangilinan J."/>
            <person name="Ruiz-duenas F.J."/>
            <person name="Barrasa J.M."/>
            <person name="Sanchez-Garcia M."/>
            <person name="Camarero S."/>
            <person name="Miyauchi S."/>
            <person name="Serrano A."/>
            <person name="Linde D."/>
            <person name="Babiker R."/>
            <person name="Drula E."/>
            <person name="Ayuso-Fernandez I."/>
            <person name="Pacheco R."/>
            <person name="Padilla G."/>
            <person name="Ferreira P."/>
            <person name="Barriuso J."/>
            <person name="Kellner H."/>
            <person name="Castanera R."/>
            <person name="Alfaro M."/>
            <person name="Ramirez L."/>
            <person name="Pisabarro A.G."/>
            <person name="Kuo A."/>
            <person name="Tritt A."/>
            <person name="Lipzen A."/>
            <person name="He G."/>
            <person name="Yan M."/>
            <person name="Ng V."/>
            <person name="Cullen D."/>
            <person name="Martin F."/>
            <person name="Rosso M.-N."/>
            <person name="Henrissat B."/>
            <person name="Hibbett D."/>
            <person name="Martinez A.T."/>
            <person name="Grigoriev I.V."/>
        </authorList>
    </citation>
    <scope>NUCLEOTIDE SEQUENCE</scope>
    <source>
        <strain evidence="2">AH 44721</strain>
    </source>
</reference>
<accession>A0A9P5TGM5</accession>
<dbReference type="InterPro" id="IPR011333">
    <property type="entry name" value="SKP1/BTB/POZ_sf"/>
</dbReference>
<dbReference type="Pfam" id="PF00651">
    <property type="entry name" value="BTB"/>
    <property type="match status" value="1"/>
</dbReference>
<dbReference type="SMART" id="SM00225">
    <property type="entry name" value="BTB"/>
    <property type="match status" value="1"/>
</dbReference>
<organism evidence="2 3">
    <name type="scientific">Gymnopilus junonius</name>
    <name type="common">Spectacular rustgill mushroom</name>
    <name type="synonym">Gymnopilus spectabilis subsp. junonius</name>
    <dbReference type="NCBI Taxonomy" id="109634"/>
    <lineage>
        <taxon>Eukaryota</taxon>
        <taxon>Fungi</taxon>
        <taxon>Dikarya</taxon>
        <taxon>Basidiomycota</taxon>
        <taxon>Agaricomycotina</taxon>
        <taxon>Agaricomycetes</taxon>
        <taxon>Agaricomycetidae</taxon>
        <taxon>Agaricales</taxon>
        <taxon>Agaricineae</taxon>
        <taxon>Hymenogastraceae</taxon>
        <taxon>Gymnopilus</taxon>
    </lineage>
</organism>
<dbReference type="Proteomes" id="UP000724874">
    <property type="component" value="Unassembled WGS sequence"/>
</dbReference>
<feature type="domain" description="BTB" evidence="1">
    <location>
        <begin position="17"/>
        <end position="114"/>
    </location>
</feature>
<dbReference type="EMBL" id="JADNYJ010000198">
    <property type="protein sequence ID" value="KAF8875337.1"/>
    <property type="molecule type" value="Genomic_DNA"/>
</dbReference>
<evidence type="ECO:0000313" key="3">
    <source>
        <dbReference type="Proteomes" id="UP000724874"/>
    </source>
</evidence>
<dbReference type="Gene3D" id="3.30.710.10">
    <property type="entry name" value="Potassium Channel Kv1.1, Chain A"/>
    <property type="match status" value="1"/>
</dbReference>
<dbReference type="AlphaFoldDB" id="A0A9P5TGM5"/>
<keyword evidence="3" id="KW-1185">Reference proteome</keyword>
<gene>
    <name evidence="2" type="ORF">CPB84DRAFT_1966756</name>
</gene>
<evidence type="ECO:0000259" key="1">
    <source>
        <dbReference type="SMART" id="SM00225"/>
    </source>
</evidence>
<name>A0A9P5TGM5_GYMJU</name>
<proteinExistence type="predicted"/>
<comment type="caution">
    <text evidence="2">The sequence shown here is derived from an EMBL/GenBank/DDBJ whole genome shotgun (WGS) entry which is preliminary data.</text>
</comment>